<dbReference type="Gene3D" id="1.20.1250.20">
    <property type="entry name" value="MFS general substrate transporter like domains"/>
    <property type="match status" value="1"/>
</dbReference>
<evidence type="ECO:0008006" key="3">
    <source>
        <dbReference type="Google" id="ProtNLM"/>
    </source>
</evidence>
<keyword evidence="1" id="KW-1133">Transmembrane helix</keyword>
<gene>
    <name evidence="2" type="ORF">TR160295</name>
</gene>
<dbReference type="EMBL" id="GEEE01023752">
    <property type="protein sequence ID" value="JAP39473.1"/>
    <property type="molecule type" value="Transcribed_RNA"/>
</dbReference>
<feature type="transmembrane region" description="Helical" evidence="1">
    <location>
        <begin position="12"/>
        <end position="32"/>
    </location>
</feature>
<accession>A0A0X3NJ61</accession>
<dbReference type="SUPFAM" id="SSF103473">
    <property type="entry name" value="MFS general substrate transporter"/>
    <property type="match status" value="1"/>
</dbReference>
<evidence type="ECO:0000313" key="2">
    <source>
        <dbReference type="EMBL" id="JAP39473.1"/>
    </source>
</evidence>
<feature type="non-terminal residue" evidence="2">
    <location>
        <position position="1"/>
    </location>
</feature>
<sequence>IFACTMSTKRLIFIFAYLFVDLISFTMILPWLPSIIIQFCDQDANVRNAREFIYTTILGITDLKAMSARDASLIGGITSSVLSFSQYLSSPLSGALSDTYGRIPVLLFLHASSH</sequence>
<keyword evidence="1" id="KW-0812">Transmembrane</keyword>
<protein>
    <recommendedName>
        <fullName evidence="3">Major facilitator superfamily (MFS) profile domain-containing protein</fullName>
    </recommendedName>
</protein>
<dbReference type="AlphaFoldDB" id="A0A0X3NJ61"/>
<proteinExistence type="predicted"/>
<dbReference type="InterPro" id="IPR036259">
    <property type="entry name" value="MFS_trans_sf"/>
</dbReference>
<name>A0A0X3NJ61_SCHSO</name>
<organism evidence="2">
    <name type="scientific">Schistocephalus solidus</name>
    <name type="common">Tapeworm</name>
    <dbReference type="NCBI Taxonomy" id="70667"/>
    <lineage>
        <taxon>Eukaryota</taxon>
        <taxon>Metazoa</taxon>
        <taxon>Spiralia</taxon>
        <taxon>Lophotrochozoa</taxon>
        <taxon>Platyhelminthes</taxon>
        <taxon>Cestoda</taxon>
        <taxon>Eucestoda</taxon>
        <taxon>Diphyllobothriidea</taxon>
        <taxon>Diphyllobothriidae</taxon>
        <taxon>Schistocephalus</taxon>
    </lineage>
</organism>
<keyword evidence="1" id="KW-0472">Membrane</keyword>
<evidence type="ECO:0000256" key="1">
    <source>
        <dbReference type="SAM" id="Phobius"/>
    </source>
</evidence>
<reference evidence="2" key="1">
    <citation type="submission" date="2016-01" db="EMBL/GenBank/DDBJ databases">
        <title>Reference transcriptome for the parasite Schistocephalus solidus: insights into the molecular evolution of parasitism.</title>
        <authorList>
            <person name="Hebert F.O."/>
            <person name="Grambauer S."/>
            <person name="Barber I."/>
            <person name="Landry C.R."/>
            <person name="Aubin-Horth N."/>
        </authorList>
    </citation>
    <scope>NUCLEOTIDE SEQUENCE</scope>
</reference>